<reference evidence="1 2" key="1">
    <citation type="submission" date="2012-03" db="EMBL/GenBank/DDBJ databases">
        <authorList>
            <person name="Durkin A.S."/>
            <person name="McCorrison J."/>
            <person name="Torralba M."/>
            <person name="Gillis M."/>
            <person name="Methe B."/>
            <person name="Sutton G."/>
            <person name="Nelson K.E."/>
        </authorList>
    </citation>
    <scope>NUCLEOTIDE SEQUENCE [LARGE SCALE GENOMIC DNA]</scope>
    <source>
        <strain evidence="1 2">F0468</strain>
    </source>
</reference>
<dbReference type="Proteomes" id="UP000005039">
    <property type="component" value="Unassembled WGS sequence"/>
</dbReference>
<sequence length="135" mass="15638">MFIYGKTNKNSYFKYCCIYKFVAVFIFLEKGYKVDNIIIKEASSEDALARIEYSKKIGAETDNLSFGAECFPISVEGEAEYIESLEIINLEVKSDNFRAIHVYEKFGFRKIGTSPAYFKIGDSYIDFDIMYLDLR</sequence>
<gene>
    <name evidence="1" type="ORF">HMPREF9970_1429</name>
</gene>
<dbReference type="EMBL" id="AJGH01000131">
    <property type="protein sequence ID" value="EIC94568.1"/>
    <property type="molecule type" value="Genomic_DNA"/>
</dbReference>
<keyword evidence="2" id="KW-1185">Reference proteome</keyword>
<evidence type="ECO:0000313" key="2">
    <source>
        <dbReference type="Proteomes" id="UP000005039"/>
    </source>
</evidence>
<evidence type="ECO:0000313" key="1">
    <source>
        <dbReference type="EMBL" id="EIC94568.1"/>
    </source>
</evidence>
<accession>I0R4G0</accession>
<dbReference type="SUPFAM" id="SSF55729">
    <property type="entry name" value="Acyl-CoA N-acyltransferases (Nat)"/>
    <property type="match status" value="1"/>
</dbReference>
<keyword evidence="1" id="KW-0808">Transferase</keyword>
<dbReference type="GO" id="GO:0016740">
    <property type="term" value="F:transferase activity"/>
    <property type="evidence" value="ECO:0007669"/>
    <property type="project" value="UniProtKB-KW"/>
</dbReference>
<proteinExistence type="predicted"/>
<name>I0R4G0_9FIRM</name>
<dbReference type="PATRIC" id="fig|1095750.3.peg.2631"/>
<dbReference type="InterPro" id="IPR016181">
    <property type="entry name" value="Acyl_CoA_acyltransferase"/>
</dbReference>
<dbReference type="AlphaFoldDB" id="I0R4G0"/>
<comment type="caution">
    <text evidence="1">The sequence shown here is derived from an EMBL/GenBank/DDBJ whole genome shotgun (WGS) entry which is preliminary data.</text>
</comment>
<dbReference type="Gene3D" id="3.40.630.30">
    <property type="match status" value="1"/>
</dbReference>
<protein>
    <submittedName>
        <fullName evidence="1">Acetyltransferase, GNAT family</fullName>
    </submittedName>
</protein>
<dbReference type="eggNOG" id="COG1247">
    <property type="taxonomic scope" value="Bacteria"/>
</dbReference>
<organism evidence="1 2">
    <name type="scientific">Lachnoanaerobaculum saburreum F0468</name>
    <dbReference type="NCBI Taxonomy" id="1095750"/>
    <lineage>
        <taxon>Bacteria</taxon>
        <taxon>Bacillati</taxon>
        <taxon>Bacillota</taxon>
        <taxon>Clostridia</taxon>
        <taxon>Lachnospirales</taxon>
        <taxon>Lachnospiraceae</taxon>
        <taxon>Lachnoanaerobaculum</taxon>
    </lineage>
</organism>